<reference evidence="5" key="2">
    <citation type="submission" date="2024-06" db="EMBL/GenBank/DDBJ databases">
        <authorList>
            <person name="Petrova K.O."/>
            <person name="Toshchakov S.V."/>
            <person name="Boltjanskaja Y.V."/>
            <person name="Kevbrin V."/>
        </authorList>
    </citation>
    <scope>NUCLEOTIDE SEQUENCE</scope>
    <source>
        <strain evidence="5">Z-910T</strain>
    </source>
</reference>
<dbReference type="SUPFAM" id="SSF52540">
    <property type="entry name" value="P-loop containing nucleoside triphosphate hydrolases"/>
    <property type="match status" value="2"/>
</dbReference>
<dbReference type="InterPro" id="IPR017871">
    <property type="entry name" value="ABC_transporter-like_CS"/>
</dbReference>
<dbReference type="NCBIfam" id="TIGR01727">
    <property type="entry name" value="oligo_HPY"/>
    <property type="match status" value="1"/>
</dbReference>
<dbReference type="RefSeq" id="WP_350344632.1">
    <property type="nucleotide sequence ID" value="NZ_CP158367.1"/>
</dbReference>
<dbReference type="InterPro" id="IPR003593">
    <property type="entry name" value="AAA+_ATPase"/>
</dbReference>
<dbReference type="GO" id="GO:0005524">
    <property type="term" value="F:ATP binding"/>
    <property type="evidence" value="ECO:0007669"/>
    <property type="project" value="UniProtKB-KW"/>
</dbReference>
<keyword evidence="2" id="KW-0547">Nucleotide-binding</keyword>
<dbReference type="PROSITE" id="PS50893">
    <property type="entry name" value="ABC_TRANSPORTER_2"/>
    <property type="match status" value="2"/>
</dbReference>
<dbReference type="PANTHER" id="PTHR43776:SF1">
    <property type="entry name" value="OLIGOPEPTIDE ABC TRANSPORTER, ATP-BINDING PROTEIN"/>
    <property type="match status" value="1"/>
</dbReference>
<dbReference type="GO" id="GO:0015833">
    <property type="term" value="P:peptide transport"/>
    <property type="evidence" value="ECO:0007669"/>
    <property type="project" value="InterPro"/>
</dbReference>
<dbReference type="InterPro" id="IPR003439">
    <property type="entry name" value="ABC_transporter-like_ATP-bd"/>
</dbReference>
<dbReference type="GO" id="GO:0016887">
    <property type="term" value="F:ATP hydrolysis activity"/>
    <property type="evidence" value="ECO:0007669"/>
    <property type="project" value="InterPro"/>
</dbReference>
<evidence type="ECO:0000256" key="3">
    <source>
        <dbReference type="ARBA" id="ARBA00022840"/>
    </source>
</evidence>
<organism evidence="5">
    <name type="scientific">Proteinivorax tanatarense</name>
    <dbReference type="NCBI Taxonomy" id="1260629"/>
    <lineage>
        <taxon>Bacteria</taxon>
        <taxon>Bacillati</taxon>
        <taxon>Bacillota</taxon>
        <taxon>Clostridia</taxon>
        <taxon>Eubacteriales</taxon>
        <taxon>Proteinivoracaceae</taxon>
        <taxon>Proteinivorax</taxon>
    </lineage>
</organism>
<dbReference type="SMART" id="SM00382">
    <property type="entry name" value="AAA"/>
    <property type="match status" value="2"/>
</dbReference>
<keyword evidence="1" id="KW-0813">Transport</keyword>
<gene>
    <name evidence="5" type="ORF">PRVXT_001058</name>
</gene>
<dbReference type="PANTHER" id="PTHR43776">
    <property type="entry name" value="TRANSPORT ATP-BINDING PROTEIN"/>
    <property type="match status" value="1"/>
</dbReference>
<evidence type="ECO:0000313" key="5">
    <source>
        <dbReference type="EMBL" id="XBX75897.1"/>
    </source>
</evidence>
<dbReference type="InterPro" id="IPR013563">
    <property type="entry name" value="Oligopep_ABC_C"/>
</dbReference>
<evidence type="ECO:0000259" key="4">
    <source>
        <dbReference type="PROSITE" id="PS50893"/>
    </source>
</evidence>
<keyword evidence="3 5" id="KW-0067">ATP-binding</keyword>
<dbReference type="InterPro" id="IPR050319">
    <property type="entry name" value="ABC_transp_ATP-bind"/>
</dbReference>
<name>A0AAU7VNX6_9FIRM</name>
<reference evidence="5" key="1">
    <citation type="journal article" date="2013" name="Extremophiles">
        <title>Proteinivorax tanatarense gen. nov., sp. nov., an anaerobic, haloalkaliphilic, proteolytic bacterium isolated from a decaying algal bloom, and proposal of Proteinivoraceae fam. nov.</title>
        <authorList>
            <person name="Kevbrin V."/>
            <person name="Boltyanskaya Y."/>
            <person name="Zhilina T."/>
            <person name="Kolganova T."/>
            <person name="Lavrentjeva E."/>
            <person name="Kuznetsov B."/>
        </authorList>
    </citation>
    <scope>NUCLEOTIDE SEQUENCE</scope>
    <source>
        <strain evidence="5">Z-910T</strain>
    </source>
</reference>
<sequence>MALKKGDCLGIIGESGSGKTSLGLSILGLVDKKGVVKGEIYYNNVALQSLSEKQLQQYRWKEIAMVFQNTLDVLNPVMDLESQIEEVLKKHTCLKSSERKIEILRCFDLVGLDKKWIKAYPHQLSGGMRQRFLIAMAIICSPKLLIVDEPSTALDSISKEEILKLLERLQSQIGFSLIIISHDFQVIQRLSQKVMVTYRGQIIETGLVKEVLRQPQHPYTQGFINSSLEVNPYGELWGIPEGEVKGGNGSNKNSAGCLFYDRCYQRKELCENQRPTLNYSALERRVACNQGGVKTLLEGKKISKTYFTAKEKIRACQDVSIKVRAGEVVSLVGQSGSGKTTLANCLSGFLTPDEGEVFLQGNKLNTPPFINEKNGIQIVFQDPFSATNGKFSITKALAEPLYILGESDSEKIQEAIYKALKMVQLPREKDFLNRRCSSLSGGQRQRVAIARALIMEPKILIADEISSMLDPSTKANILRLLKGLQNQKGFSMLYITHDLNLARKISNLIYVMKDGRVIESGTPFEVIGQSKTDYGKRLFRNLSC</sequence>
<dbReference type="AlphaFoldDB" id="A0AAU7VNX6"/>
<proteinExistence type="predicted"/>
<accession>A0AAU7VNX6</accession>
<dbReference type="CDD" id="cd03257">
    <property type="entry name" value="ABC_NikE_OppD_transporters"/>
    <property type="match status" value="2"/>
</dbReference>
<dbReference type="EMBL" id="CP158367">
    <property type="protein sequence ID" value="XBX75897.1"/>
    <property type="molecule type" value="Genomic_DNA"/>
</dbReference>
<evidence type="ECO:0000256" key="2">
    <source>
        <dbReference type="ARBA" id="ARBA00022741"/>
    </source>
</evidence>
<protein>
    <submittedName>
        <fullName evidence="5">ABC transporter ATP-binding protein</fullName>
    </submittedName>
</protein>
<feature type="domain" description="ABC transporter" evidence="4">
    <location>
        <begin position="297"/>
        <end position="539"/>
    </location>
</feature>
<dbReference type="Pfam" id="PF08352">
    <property type="entry name" value="oligo_HPY"/>
    <property type="match status" value="1"/>
</dbReference>
<evidence type="ECO:0000256" key="1">
    <source>
        <dbReference type="ARBA" id="ARBA00022448"/>
    </source>
</evidence>
<dbReference type="PROSITE" id="PS00211">
    <property type="entry name" value="ABC_TRANSPORTER_1"/>
    <property type="match status" value="2"/>
</dbReference>
<dbReference type="GO" id="GO:0055085">
    <property type="term" value="P:transmembrane transport"/>
    <property type="evidence" value="ECO:0007669"/>
    <property type="project" value="UniProtKB-ARBA"/>
</dbReference>
<dbReference type="Pfam" id="PF00005">
    <property type="entry name" value="ABC_tran"/>
    <property type="match status" value="2"/>
</dbReference>
<dbReference type="InterPro" id="IPR027417">
    <property type="entry name" value="P-loop_NTPase"/>
</dbReference>
<dbReference type="Gene3D" id="3.40.50.300">
    <property type="entry name" value="P-loop containing nucleotide triphosphate hydrolases"/>
    <property type="match status" value="2"/>
</dbReference>
<feature type="domain" description="ABC transporter" evidence="4">
    <location>
        <begin position="1"/>
        <end position="224"/>
    </location>
</feature>